<gene>
    <name evidence="1" type="ORF">CWB73_09500</name>
</gene>
<dbReference type="PROSITE" id="PS51257">
    <property type="entry name" value="PROKAR_LIPOPROTEIN"/>
    <property type="match status" value="1"/>
</dbReference>
<dbReference type="AlphaFoldDB" id="A0A5S3YU37"/>
<organism evidence="1 2">
    <name type="scientific">Pseudoalteromonas phenolica</name>
    <dbReference type="NCBI Taxonomy" id="161398"/>
    <lineage>
        <taxon>Bacteria</taxon>
        <taxon>Pseudomonadati</taxon>
        <taxon>Pseudomonadota</taxon>
        <taxon>Gammaproteobacteria</taxon>
        <taxon>Alteromonadales</taxon>
        <taxon>Pseudoalteromonadaceae</taxon>
        <taxon>Pseudoalteromonas</taxon>
    </lineage>
</organism>
<sequence length="93" mass="10617">MFKYLPIISIVCLLQACKATQPEPFQKDRAPEDRTEYNGLRGMVQQQKDQNYLMSKELSDKCNEAKIDLAIAESEGNSSEIKENKKTISKMCI</sequence>
<proteinExistence type="predicted"/>
<evidence type="ECO:0000313" key="1">
    <source>
        <dbReference type="EMBL" id="TMP81075.1"/>
    </source>
</evidence>
<evidence type="ECO:0000313" key="2">
    <source>
        <dbReference type="Proteomes" id="UP000307362"/>
    </source>
</evidence>
<name>A0A5S3YU37_9GAMM</name>
<comment type="caution">
    <text evidence="1">The sequence shown here is derived from an EMBL/GenBank/DDBJ whole genome shotgun (WGS) entry which is preliminary data.</text>
</comment>
<protein>
    <recommendedName>
        <fullName evidence="3">Lipoprotein</fullName>
    </recommendedName>
</protein>
<evidence type="ECO:0008006" key="3">
    <source>
        <dbReference type="Google" id="ProtNLM"/>
    </source>
</evidence>
<dbReference type="RefSeq" id="WP_138567397.1">
    <property type="nucleotide sequence ID" value="NZ_PNCM01000017.1"/>
</dbReference>
<accession>A0A5S3YU37</accession>
<dbReference type="EMBL" id="PNCM01000017">
    <property type="protein sequence ID" value="TMP81075.1"/>
    <property type="molecule type" value="Genomic_DNA"/>
</dbReference>
<reference evidence="1 2" key="1">
    <citation type="submission" date="2017-12" db="EMBL/GenBank/DDBJ databases">
        <authorList>
            <person name="Paulsen S."/>
            <person name="Gram L.K."/>
        </authorList>
    </citation>
    <scope>NUCLEOTIDE SEQUENCE [LARGE SCALE GENOMIC DNA]</scope>
    <source>
        <strain evidence="1 2">S1189</strain>
    </source>
</reference>
<reference evidence="2" key="2">
    <citation type="submission" date="2019-06" db="EMBL/GenBank/DDBJ databases">
        <title>Co-occurence of chitin degradation, pigmentation and bioactivity in marine Pseudoalteromonas.</title>
        <authorList>
            <person name="Sonnenschein E.C."/>
            <person name="Bech P.K."/>
        </authorList>
    </citation>
    <scope>NUCLEOTIDE SEQUENCE [LARGE SCALE GENOMIC DNA]</scope>
    <source>
        <strain evidence="2">S1189</strain>
    </source>
</reference>
<dbReference type="OrthoDB" id="6386994at2"/>
<dbReference type="Proteomes" id="UP000307362">
    <property type="component" value="Unassembled WGS sequence"/>
</dbReference>